<dbReference type="PROSITE" id="PS00463">
    <property type="entry name" value="ZN2_CY6_FUNGAL_1"/>
    <property type="match status" value="1"/>
</dbReference>
<dbReference type="InterPro" id="IPR036864">
    <property type="entry name" value="Zn2-C6_fun-type_DNA-bd_sf"/>
</dbReference>
<dbReference type="PROSITE" id="PS50048">
    <property type="entry name" value="ZN2_CY6_FUNGAL_2"/>
    <property type="match status" value="1"/>
</dbReference>
<evidence type="ECO:0000256" key="6">
    <source>
        <dbReference type="SAM" id="MobiDB-lite"/>
    </source>
</evidence>
<dbReference type="Gene3D" id="4.10.240.10">
    <property type="entry name" value="Zn(2)-C6 fungal-type DNA-binding domain"/>
    <property type="match status" value="1"/>
</dbReference>
<evidence type="ECO:0000256" key="2">
    <source>
        <dbReference type="ARBA" id="ARBA00022723"/>
    </source>
</evidence>
<keyword evidence="3" id="KW-0805">Transcription regulation</keyword>
<proteinExistence type="predicted"/>
<keyword evidence="9" id="KW-1185">Reference proteome</keyword>
<evidence type="ECO:0000256" key="4">
    <source>
        <dbReference type="ARBA" id="ARBA00023163"/>
    </source>
</evidence>
<dbReference type="GO" id="GO:0005634">
    <property type="term" value="C:nucleus"/>
    <property type="evidence" value="ECO:0007669"/>
    <property type="project" value="UniProtKB-SubCell"/>
</dbReference>
<feature type="compositionally biased region" description="Low complexity" evidence="6">
    <location>
        <begin position="97"/>
        <end position="108"/>
    </location>
</feature>
<feature type="domain" description="Zn(2)-C6 fungal-type" evidence="7">
    <location>
        <begin position="21"/>
        <end position="53"/>
    </location>
</feature>
<feature type="region of interest" description="Disordered" evidence="6">
    <location>
        <begin position="72"/>
        <end position="115"/>
    </location>
</feature>
<evidence type="ECO:0000256" key="5">
    <source>
        <dbReference type="ARBA" id="ARBA00023242"/>
    </source>
</evidence>
<accession>A0AAW0CF51</accession>
<dbReference type="InterPro" id="IPR050815">
    <property type="entry name" value="TF_fung"/>
</dbReference>
<dbReference type="CDD" id="cd00067">
    <property type="entry name" value="GAL4"/>
    <property type="match status" value="1"/>
</dbReference>
<dbReference type="GO" id="GO:0008270">
    <property type="term" value="F:zinc ion binding"/>
    <property type="evidence" value="ECO:0007669"/>
    <property type="project" value="InterPro"/>
</dbReference>
<comment type="caution">
    <text evidence="8">The sequence shown here is derived from an EMBL/GenBank/DDBJ whole genome shotgun (WGS) entry which is preliminary data.</text>
</comment>
<dbReference type="CDD" id="cd12148">
    <property type="entry name" value="fungal_TF_MHR"/>
    <property type="match status" value="1"/>
</dbReference>
<organism evidence="8 9">
    <name type="scientific">Paramarasmius palmivorus</name>
    <dbReference type="NCBI Taxonomy" id="297713"/>
    <lineage>
        <taxon>Eukaryota</taxon>
        <taxon>Fungi</taxon>
        <taxon>Dikarya</taxon>
        <taxon>Basidiomycota</taxon>
        <taxon>Agaricomycotina</taxon>
        <taxon>Agaricomycetes</taxon>
        <taxon>Agaricomycetidae</taxon>
        <taxon>Agaricales</taxon>
        <taxon>Marasmiineae</taxon>
        <taxon>Marasmiaceae</taxon>
        <taxon>Paramarasmius</taxon>
    </lineage>
</organism>
<dbReference type="Pfam" id="PF04082">
    <property type="entry name" value="Fungal_trans"/>
    <property type="match status" value="1"/>
</dbReference>
<evidence type="ECO:0000313" key="9">
    <source>
        <dbReference type="Proteomes" id="UP001383192"/>
    </source>
</evidence>
<dbReference type="InterPro" id="IPR001138">
    <property type="entry name" value="Zn2Cys6_DnaBD"/>
</dbReference>
<gene>
    <name evidence="8" type="ORF">VNI00_011020</name>
</gene>
<comment type="subcellular location">
    <subcellularLocation>
        <location evidence="1">Nucleus</location>
    </subcellularLocation>
</comment>
<keyword evidence="5" id="KW-0539">Nucleus</keyword>
<evidence type="ECO:0000256" key="3">
    <source>
        <dbReference type="ARBA" id="ARBA00023015"/>
    </source>
</evidence>
<keyword evidence="2" id="KW-0479">Metal-binding</keyword>
<dbReference type="SUPFAM" id="SSF57701">
    <property type="entry name" value="Zn2/Cys6 DNA-binding domain"/>
    <property type="match status" value="1"/>
</dbReference>
<dbReference type="AlphaFoldDB" id="A0AAW0CF51"/>
<evidence type="ECO:0000256" key="1">
    <source>
        <dbReference type="ARBA" id="ARBA00004123"/>
    </source>
</evidence>
<reference evidence="8 9" key="1">
    <citation type="submission" date="2024-01" db="EMBL/GenBank/DDBJ databases">
        <title>A draft genome for a cacao thread blight-causing isolate of Paramarasmius palmivorus.</title>
        <authorList>
            <person name="Baruah I.K."/>
            <person name="Bukari Y."/>
            <person name="Amoako-Attah I."/>
            <person name="Meinhardt L.W."/>
            <person name="Bailey B.A."/>
            <person name="Cohen S.P."/>
        </authorList>
    </citation>
    <scope>NUCLEOTIDE SEQUENCE [LARGE SCALE GENOMIC DNA]</scope>
    <source>
        <strain evidence="8 9">GH-12</strain>
    </source>
</reference>
<dbReference type="GO" id="GO:0000981">
    <property type="term" value="F:DNA-binding transcription factor activity, RNA polymerase II-specific"/>
    <property type="evidence" value="ECO:0007669"/>
    <property type="project" value="InterPro"/>
</dbReference>
<dbReference type="Pfam" id="PF00172">
    <property type="entry name" value="Zn_clus"/>
    <property type="match status" value="1"/>
</dbReference>
<dbReference type="PANTHER" id="PTHR47338">
    <property type="entry name" value="ZN(II)2CYS6 TRANSCRIPTION FACTOR (EUROFUNG)-RELATED"/>
    <property type="match status" value="1"/>
</dbReference>
<dbReference type="SMART" id="SM00066">
    <property type="entry name" value="GAL4"/>
    <property type="match status" value="1"/>
</dbReference>
<dbReference type="GO" id="GO:0003677">
    <property type="term" value="F:DNA binding"/>
    <property type="evidence" value="ECO:0007669"/>
    <property type="project" value="InterPro"/>
</dbReference>
<dbReference type="EMBL" id="JAYKXP010000046">
    <property type="protein sequence ID" value="KAK7037528.1"/>
    <property type="molecule type" value="Genomic_DNA"/>
</dbReference>
<protein>
    <recommendedName>
        <fullName evidence="7">Zn(2)-C6 fungal-type domain-containing protein</fullName>
    </recommendedName>
</protein>
<evidence type="ECO:0000313" key="8">
    <source>
        <dbReference type="EMBL" id="KAK7037528.1"/>
    </source>
</evidence>
<dbReference type="GO" id="GO:0006351">
    <property type="term" value="P:DNA-templated transcription"/>
    <property type="evidence" value="ECO:0007669"/>
    <property type="project" value="InterPro"/>
</dbReference>
<evidence type="ECO:0000259" key="7">
    <source>
        <dbReference type="PROSITE" id="PS50048"/>
    </source>
</evidence>
<sequence length="689" mass="74840">MPPTRKITAPPVTTPLQRGLACLSCRKRKLKCDGKRPVCSSCTKMKRPEECEYEDKKQKSRTQKLKEKLAMLEERIRELEGPGPEEASGSGSGFGSGSSSSSSPPGGSYDPPVQLQGTSQYLAAPDLDNIDLTTLADPGPSRSVSAWLPASATSSASSSTGSLGPASRSITASPFVASGDGDVDLDHLLGMGGDYTGVNGSGSFDFSNFNNGFTNNSFPDLPPWDPKTPLPPENKKALLDIFYAHRHQCWFDGDFCRIDPTKAPLHQTQQVHRYSPEPHPALMNAIYLLACHFTRSPFYLELESTFLTRTLHEITVALDGSDRLVDIVQASCLLAVYLFSNSRILEGYCHSFSAARLAVGLGLHQLQQPKNYVHQGAFTGSERGSSSNPIAGLITGLAPSGTSPIPIPPPKDATELRERISAFWQVFMVDRCWSVANGLPVALPDGEHHQGRIKTPWPEPPDDVPLITDNSSASGVFLPALKAKAAALFERTYRLASVSNKNEAYWNEHNATLLALQRFTQSIPFFVGYEAWRAQAPFLDVELFTVHTLVNVCTIHLHGGAVPSLDMDMSTGSLPLQAANYIMSLIRQLSQGDYEFLDPLLSACWLSVAKLYIQLLSATAIGTLNSLPAYAIEQELDVIVGAMRTMSIYVPLAGRCLYVQIYKAIGADVLSAEHAKRIEQERGLAGSVV</sequence>
<keyword evidence="4" id="KW-0804">Transcription</keyword>
<dbReference type="PANTHER" id="PTHR47338:SF29">
    <property type="entry name" value="ZN(2)-C6 FUNGAL-TYPE DOMAIN-CONTAINING PROTEIN"/>
    <property type="match status" value="1"/>
</dbReference>
<dbReference type="InterPro" id="IPR007219">
    <property type="entry name" value="XnlR_reg_dom"/>
</dbReference>
<dbReference type="Proteomes" id="UP001383192">
    <property type="component" value="Unassembled WGS sequence"/>
</dbReference>
<name>A0AAW0CF51_9AGAR</name>